<accession>A0A2P9ANF6</accession>
<keyword evidence="2" id="KW-1185">Reference proteome</keyword>
<organism evidence="1 2">
    <name type="scientific">Mesorhizobium delmotii</name>
    <dbReference type="NCBI Taxonomy" id="1631247"/>
    <lineage>
        <taxon>Bacteria</taxon>
        <taxon>Pseudomonadati</taxon>
        <taxon>Pseudomonadota</taxon>
        <taxon>Alphaproteobacteria</taxon>
        <taxon>Hyphomicrobiales</taxon>
        <taxon>Phyllobacteriaceae</taxon>
        <taxon>Mesorhizobium</taxon>
    </lineage>
</organism>
<reference evidence="2" key="1">
    <citation type="submission" date="2016-12" db="EMBL/GenBank/DDBJ databases">
        <authorList>
            <person name="Brunel B."/>
        </authorList>
    </citation>
    <scope>NUCLEOTIDE SEQUENCE [LARGE SCALE GENOMIC DNA]</scope>
</reference>
<dbReference type="RefSeq" id="WP_244602933.1">
    <property type="nucleotide sequence ID" value="NZ_FUIG01000039.1"/>
</dbReference>
<protein>
    <submittedName>
        <fullName evidence="1">Uncharacterized protein</fullName>
    </submittedName>
</protein>
<evidence type="ECO:0000313" key="2">
    <source>
        <dbReference type="Proteomes" id="UP000245698"/>
    </source>
</evidence>
<proteinExistence type="predicted"/>
<name>A0A2P9ANF6_9HYPH</name>
<dbReference type="EMBL" id="FUIG01000039">
    <property type="protein sequence ID" value="SJM32690.1"/>
    <property type="molecule type" value="Genomic_DNA"/>
</dbReference>
<dbReference type="Proteomes" id="UP000245698">
    <property type="component" value="Unassembled WGS sequence"/>
</dbReference>
<sequence length="52" mass="5287">MITQTSSEELYILQSSIDATPPAVSVSAAVGLDSSHVVAANIGDDGPDDDLI</sequence>
<evidence type="ECO:0000313" key="1">
    <source>
        <dbReference type="EMBL" id="SJM32690.1"/>
    </source>
</evidence>
<dbReference type="AlphaFoldDB" id="A0A2P9ANF6"/>
<gene>
    <name evidence="1" type="ORF">BQ8482_310011</name>
</gene>